<accession>A0A6S6TLV9</accession>
<gene>
    <name evidence="2" type="ORF">HELGO_WM7171</name>
</gene>
<organism evidence="2">
    <name type="scientific">uncultured Sulfurovum sp</name>
    <dbReference type="NCBI Taxonomy" id="269237"/>
    <lineage>
        <taxon>Bacteria</taxon>
        <taxon>Pseudomonadati</taxon>
        <taxon>Campylobacterota</taxon>
        <taxon>Epsilonproteobacteria</taxon>
        <taxon>Campylobacterales</taxon>
        <taxon>Sulfurovaceae</taxon>
        <taxon>Sulfurovum</taxon>
        <taxon>environmental samples</taxon>
    </lineage>
</organism>
<dbReference type="AlphaFoldDB" id="A0A6S6TLV9"/>
<dbReference type="EMBL" id="CACVAX010000044">
    <property type="protein sequence ID" value="CAA6815868.1"/>
    <property type="molecule type" value="Genomic_DNA"/>
</dbReference>
<dbReference type="PANTHER" id="PTHR35812:SF1">
    <property type="entry name" value="LIPOPROTEIN"/>
    <property type="match status" value="1"/>
</dbReference>
<evidence type="ECO:0000259" key="1">
    <source>
        <dbReference type="Pfam" id="PF07603"/>
    </source>
</evidence>
<protein>
    <recommendedName>
        <fullName evidence="1">Lcl C-terminal domain-containing protein</fullName>
    </recommendedName>
</protein>
<dbReference type="Pfam" id="PF07603">
    <property type="entry name" value="Lcl_C"/>
    <property type="match status" value="1"/>
</dbReference>
<name>A0A6S6TLV9_9BACT</name>
<reference evidence="2" key="1">
    <citation type="submission" date="2020-01" db="EMBL/GenBank/DDBJ databases">
        <authorList>
            <person name="Meier V. D."/>
            <person name="Meier V D."/>
        </authorList>
    </citation>
    <scope>NUCLEOTIDE SEQUENCE</scope>
    <source>
        <strain evidence="2">HLG_WM_MAG_04</strain>
    </source>
</reference>
<dbReference type="InterPro" id="IPR011460">
    <property type="entry name" value="Lcl_C"/>
</dbReference>
<evidence type="ECO:0000313" key="2">
    <source>
        <dbReference type="EMBL" id="CAA6815868.1"/>
    </source>
</evidence>
<sequence>MIGMSSFINASSFSRANGVVNDSSTNLEWQDDYTDNNNMIKETTWENAIDYCETLTLDTKNDWRLPNLNELTSLVDDTKHNPSLNSLFENTNSNNYWSSTSPSDTNEDAWIVNFYYGFQDGNDKSFNSYVRCVRAGQ</sequence>
<feature type="domain" description="Lcl C-terminal" evidence="1">
    <location>
        <begin position="18"/>
        <end position="134"/>
    </location>
</feature>
<dbReference type="PANTHER" id="PTHR35812">
    <property type="entry name" value="LIPOPROTEIN"/>
    <property type="match status" value="1"/>
</dbReference>
<proteinExistence type="predicted"/>